<proteinExistence type="predicted"/>
<dbReference type="VEuPathDB" id="TrichDB:TVAG_162640"/>
<gene>
    <name evidence="2" type="ORF">TVAG_162640</name>
</gene>
<dbReference type="SMR" id="A2FV12"/>
<dbReference type="Gene3D" id="1.25.40.20">
    <property type="entry name" value="Ankyrin repeat-containing domain"/>
    <property type="match status" value="1"/>
</dbReference>
<dbReference type="PANTHER" id="PTHR24159:SF5">
    <property type="entry name" value="ANK_REP_REGION DOMAIN-CONTAINING PROTEIN"/>
    <property type="match status" value="1"/>
</dbReference>
<evidence type="ECO:0000313" key="3">
    <source>
        <dbReference type="Proteomes" id="UP000001542"/>
    </source>
</evidence>
<dbReference type="AlphaFoldDB" id="A2FV12"/>
<protein>
    <recommendedName>
        <fullName evidence="1">DUF3447 domain-containing protein</fullName>
    </recommendedName>
</protein>
<dbReference type="EMBL" id="DS114048">
    <property type="protein sequence ID" value="EAX91242.1"/>
    <property type="molecule type" value="Genomic_DNA"/>
</dbReference>
<evidence type="ECO:0000259" key="1">
    <source>
        <dbReference type="Pfam" id="PF11929"/>
    </source>
</evidence>
<name>A2FV12_TRIV3</name>
<dbReference type="InParanoid" id="A2FV12"/>
<reference evidence="2" key="2">
    <citation type="journal article" date="2007" name="Science">
        <title>Draft genome sequence of the sexually transmitted pathogen Trichomonas vaginalis.</title>
        <authorList>
            <person name="Carlton J.M."/>
            <person name="Hirt R.P."/>
            <person name="Silva J.C."/>
            <person name="Delcher A.L."/>
            <person name="Schatz M."/>
            <person name="Zhao Q."/>
            <person name="Wortman J.R."/>
            <person name="Bidwell S.L."/>
            <person name="Alsmark U.C.M."/>
            <person name="Besteiro S."/>
            <person name="Sicheritz-Ponten T."/>
            <person name="Noel C.J."/>
            <person name="Dacks J.B."/>
            <person name="Foster P.G."/>
            <person name="Simillion C."/>
            <person name="Van de Peer Y."/>
            <person name="Miranda-Saavedra D."/>
            <person name="Barton G.J."/>
            <person name="Westrop G.D."/>
            <person name="Mueller S."/>
            <person name="Dessi D."/>
            <person name="Fiori P.L."/>
            <person name="Ren Q."/>
            <person name="Paulsen I."/>
            <person name="Zhang H."/>
            <person name="Bastida-Corcuera F.D."/>
            <person name="Simoes-Barbosa A."/>
            <person name="Brown M.T."/>
            <person name="Hayes R.D."/>
            <person name="Mukherjee M."/>
            <person name="Okumura C.Y."/>
            <person name="Schneider R."/>
            <person name="Smith A.J."/>
            <person name="Vanacova S."/>
            <person name="Villalvazo M."/>
            <person name="Haas B.J."/>
            <person name="Pertea M."/>
            <person name="Feldblyum T.V."/>
            <person name="Utterback T.R."/>
            <person name="Shu C.L."/>
            <person name="Osoegawa K."/>
            <person name="de Jong P.J."/>
            <person name="Hrdy I."/>
            <person name="Horvathova L."/>
            <person name="Zubacova Z."/>
            <person name="Dolezal P."/>
            <person name="Malik S.B."/>
            <person name="Logsdon J.M. Jr."/>
            <person name="Henze K."/>
            <person name="Gupta A."/>
            <person name="Wang C.C."/>
            <person name="Dunne R.L."/>
            <person name="Upcroft J.A."/>
            <person name="Upcroft P."/>
            <person name="White O."/>
            <person name="Salzberg S.L."/>
            <person name="Tang P."/>
            <person name="Chiu C.-H."/>
            <person name="Lee Y.-S."/>
            <person name="Embley T.M."/>
            <person name="Coombs G.H."/>
            <person name="Mottram J.C."/>
            <person name="Tachezy J."/>
            <person name="Fraser-Liggett C.M."/>
            <person name="Johnson P.J."/>
        </authorList>
    </citation>
    <scope>NUCLEOTIDE SEQUENCE [LARGE SCALE GENOMIC DNA]</scope>
    <source>
        <strain evidence="2">G3</strain>
    </source>
</reference>
<dbReference type="VEuPathDB" id="TrichDB:TVAGG3_0698630"/>
<organism evidence="2 3">
    <name type="scientific">Trichomonas vaginalis (strain ATCC PRA-98 / G3)</name>
    <dbReference type="NCBI Taxonomy" id="412133"/>
    <lineage>
        <taxon>Eukaryota</taxon>
        <taxon>Metamonada</taxon>
        <taxon>Parabasalia</taxon>
        <taxon>Trichomonadida</taxon>
        <taxon>Trichomonadidae</taxon>
        <taxon>Trichomonas</taxon>
    </lineage>
</organism>
<dbReference type="InterPro" id="IPR020683">
    <property type="entry name" value="DUF3447"/>
</dbReference>
<sequence>MNSISVVELLDKKQLTLKDIDNSYVPKNLVDTVNVEELIFNCNVQNLKDSIEKLKEILNRNKYLVPYALKVMEYASSKRQRSIEQLSRLFIEVSKEFNTSIELTDVDFGTVLKEDGYESNVFHEEKSKAEVVQIESKNIVMHAIIWDKLEEFKQVSSQHNMDFEKEFIELTLLDLSAKYGSSQIFKHLISTGHRATKNTCVCAVEGGNKEIIEFLAQKRYSFDNCLTKAIEFHRNDIASWLLEKYTCEICSISKCIKFMDISAAIFFAENGFNVNKKLSFTSVLHFS</sequence>
<reference evidence="2" key="1">
    <citation type="submission" date="2006-10" db="EMBL/GenBank/DDBJ databases">
        <authorList>
            <person name="Amadeo P."/>
            <person name="Zhao Q."/>
            <person name="Wortman J."/>
            <person name="Fraser-Liggett C."/>
            <person name="Carlton J."/>
        </authorList>
    </citation>
    <scope>NUCLEOTIDE SEQUENCE</scope>
    <source>
        <strain evidence="2">G3</strain>
    </source>
</reference>
<dbReference type="RefSeq" id="XP_001304172.1">
    <property type="nucleotide sequence ID" value="XM_001304171.1"/>
</dbReference>
<keyword evidence="3" id="KW-1185">Reference proteome</keyword>
<dbReference type="SUPFAM" id="SSF48403">
    <property type="entry name" value="Ankyrin repeat"/>
    <property type="match status" value="1"/>
</dbReference>
<evidence type="ECO:0000313" key="2">
    <source>
        <dbReference type="EMBL" id="EAX91242.1"/>
    </source>
</evidence>
<dbReference type="KEGG" id="tva:4748938"/>
<dbReference type="PANTHER" id="PTHR24159">
    <property type="match status" value="1"/>
</dbReference>
<dbReference type="Proteomes" id="UP000001542">
    <property type="component" value="Unassembled WGS sequence"/>
</dbReference>
<accession>A2FV12</accession>
<feature type="domain" description="DUF3447" evidence="1">
    <location>
        <begin position="195"/>
        <end position="265"/>
    </location>
</feature>
<dbReference type="InterPro" id="IPR036770">
    <property type="entry name" value="Ankyrin_rpt-contain_sf"/>
</dbReference>
<dbReference type="Pfam" id="PF11929">
    <property type="entry name" value="DUF3447"/>
    <property type="match status" value="1"/>
</dbReference>